<comment type="caution">
    <text evidence="2">The sequence shown here is derived from an EMBL/GenBank/DDBJ whole genome shotgun (WGS) entry which is preliminary data.</text>
</comment>
<sequence length="85" mass="9538">MVQKYLTALNDIEGQELVPGGQAETGRHRPFQSGGSFSQKRKHNAHTKKNILIVNGRGKEFLTNFNKVWNTRSPLENLCGLMDPS</sequence>
<organism evidence="2 3">
    <name type="scientific">Caerostris extrusa</name>
    <name type="common">Bark spider</name>
    <name type="synonym">Caerostris bankana</name>
    <dbReference type="NCBI Taxonomy" id="172846"/>
    <lineage>
        <taxon>Eukaryota</taxon>
        <taxon>Metazoa</taxon>
        <taxon>Ecdysozoa</taxon>
        <taxon>Arthropoda</taxon>
        <taxon>Chelicerata</taxon>
        <taxon>Arachnida</taxon>
        <taxon>Araneae</taxon>
        <taxon>Araneomorphae</taxon>
        <taxon>Entelegynae</taxon>
        <taxon>Araneoidea</taxon>
        <taxon>Araneidae</taxon>
        <taxon>Caerostris</taxon>
    </lineage>
</organism>
<evidence type="ECO:0000313" key="2">
    <source>
        <dbReference type="EMBL" id="GIX87513.1"/>
    </source>
</evidence>
<accession>A0AAV4NUU0</accession>
<protein>
    <submittedName>
        <fullName evidence="2">Uncharacterized protein</fullName>
    </submittedName>
</protein>
<feature type="compositionally biased region" description="Basic residues" evidence="1">
    <location>
        <begin position="39"/>
        <end position="49"/>
    </location>
</feature>
<dbReference type="Proteomes" id="UP001054945">
    <property type="component" value="Unassembled WGS sequence"/>
</dbReference>
<evidence type="ECO:0000313" key="3">
    <source>
        <dbReference type="Proteomes" id="UP001054945"/>
    </source>
</evidence>
<name>A0AAV4NUU0_CAEEX</name>
<dbReference type="AlphaFoldDB" id="A0AAV4NUU0"/>
<dbReference type="EMBL" id="BPLR01021241">
    <property type="protein sequence ID" value="GIX87513.1"/>
    <property type="molecule type" value="Genomic_DNA"/>
</dbReference>
<reference evidence="2 3" key="1">
    <citation type="submission" date="2021-06" db="EMBL/GenBank/DDBJ databases">
        <title>Caerostris extrusa draft genome.</title>
        <authorList>
            <person name="Kono N."/>
            <person name="Arakawa K."/>
        </authorList>
    </citation>
    <scope>NUCLEOTIDE SEQUENCE [LARGE SCALE GENOMIC DNA]</scope>
</reference>
<gene>
    <name evidence="2" type="ORF">CEXT_757331</name>
</gene>
<feature type="region of interest" description="Disordered" evidence="1">
    <location>
        <begin position="16"/>
        <end position="50"/>
    </location>
</feature>
<evidence type="ECO:0000256" key="1">
    <source>
        <dbReference type="SAM" id="MobiDB-lite"/>
    </source>
</evidence>
<keyword evidence="3" id="KW-1185">Reference proteome</keyword>
<proteinExistence type="predicted"/>